<evidence type="ECO:0000256" key="3">
    <source>
        <dbReference type="RuleBase" id="RU364104"/>
    </source>
</evidence>
<dbReference type="InParanoid" id="A0A078AQ51"/>
<dbReference type="PROSITE" id="PS51808">
    <property type="entry name" value="CHCH"/>
    <property type="match status" value="1"/>
</dbReference>
<evidence type="ECO:0000313" key="5">
    <source>
        <dbReference type="Proteomes" id="UP000039865"/>
    </source>
</evidence>
<reference evidence="4 5" key="1">
    <citation type="submission" date="2014-06" db="EMBL/GenBank/DDBJ databases">
        <authorList>
            <person name="Swart Estienne"/>
        </authorList>
    </citation>
    <scope>NUCLEOTIDE SEQUENCE [LARGE SCALE GENOMIC DNA]</scope>
    <source>
        <strain evidence="4 5">130c</strain>
    </source>
</reference>
<dbReference type="InterPro" id="IPR013892">
    <property type="entry name" value="Cyt_c_biogenesis_Cmc1-like"/>
</dbReference>
<comment type="subcellular location">
    <subcellularLocation>
        <location evidence="3">Mitochondrion</location>
    </subcellularLocation>
</comment>
<evidence type="ECO:0000256" key="2">
    <source>
        <dbReference type="ARBA" id="ARBA00023157"/>
    </source>
</evidence>
<evidence type="ECO:0000256" key="1">
    <source>
        <dbReference type="ARBA" id="ARBA00007347"/>
    </source>
</evidence>
<keyword evidence="3" id="KW-0496">Mitochondrion</keyword>
<proteinExistence type="inferred from homology"/>
<protein>
    <recommendedName>
        <fullName evidence="3">COX assembly mitochondrial protein</fullName>
    </recommendedName>
</protein>
<sequence length="198" mass="24280">MPKLNPEPDYIIKTRPPMWDDWRLNIFRGVKENRLKLEANKIARRKCWETGQALEECSSDRGMFKAWTCKKQFDDFLTCCYHEQQVELDKLRRDTKKHTEWWWLNIYDEHGEVGLQAHWKPEESLKDMWIKNILYNWIFKPTESQQFEQRQERLEELRKKQGVDIDIFKDEFNLDFHIDAEKAQEYGNFQLDKKIYNV</sequence>
<dbReference type="GO" id="GO:0005739">
    <property type="term" value="C:mitochondrion"/>
    <property type="evidence" value="ECO:0007669"/>
    <property type="project" value="UniProtKB-SubCell"/>
</dbReference>
<organism evidence="4 5">
    <name type="scientific">Stylonychia lemnae</name>
    <name type="common">Ciliate</name>
    <dbReference type="NCBI Taxonomy" id="5949"/>
    <lineage>
        <taxon>Eukaryota</taxon>
        <taxon>Sar</taxon>
        <taxon>Alveolata</taxon>
        <taxon>Ciliophora</taxon>
        <taxon>Intramacronucleata</taxon>
        <taxon>Spirotrichea</taxon>
        <taxon>Stichotrichia</taxon>
        <taxon>Sporadotrichida</taxon>
        <taxon>Oxytrichidae</taxon>
        <taxon>Stylonychinae</taxon>
        <taxon>Stylonychia</taxon>
    </lineage>
</organism>
<gene>
    <name evidence="4" type="primary">Contig9595.g10263</name>
    <name evidence="4" type="ORF">STYLEM_13574</name>
</gene>
<dbReference type="Proteomes" id="UP000039865">
    <property type="component" value="Unassembled WGS sequence"/>
</dbReference>
<dbReference type="OrthoDB" id="282265at2759"/>
<dbReference type="EMBL" id="CCKQ01012872">
    <property type="protein sequence ID" value="CDW84510.1"/>
    <property type="molecule type" value="Genomic_DNA"/>
</dbReference>
<keyword evidence="5" id="KW-1185">Reference proteome</keyword>
<comment type="similarity">
    <text evidence="1 3">Belongs to the CMC family.</text>
</comment>
<dbReference type="Pfam" id="PF08583">
    <property type="entry name" value="Cmc1"/>
    <property type="match status" value="1"/>
</dbReference>
<dbReference type="AlphaFoldDB" id="A0A078AQ51"/>
<accession>A0A078AQ51</accession>
<keyword evidence="2" id="KW-1015">Disulfide bond</keyword>
<evidence type="ECO:0000313" key="4">
    <source>
        <dbReference type="EMBL" id="CDW84510.1"/>
    </source>
</evidence>
<name>A0A078AQ51_STYLE</name>